<dbReference type="PANTHER" id="PTHR45588:SF1">
    <property type="entry name" value="WW DOMAIN-CONTAINING PROTEIN"/>
    <property type="match status" value="1"/>
</dbReference>
<dbReference type="Proteomes" id="UP000198640">
    <property type="component" value="Unassembled WGS sequence"/>
</dbReference>
<proteinExistence type="predicted"/>
<dbReference type="EMBL" id="FNOY01000004">
    <property type="protein sequence ID" value="SDX61654.1"/>
    <property type="molecule type" value="Genomic_DNA"/>
</dbReference>
<dbReference type="STRING" id="44576.SAMN05421881_100457"/>
<keyword evidence="3" id="KW-1185">Reference proteome</keyword>
<evidence type="ECO:0000256" key="1">
    <source>
        <dbReference type="SAM" id="SignalP"/>
    </source>
</evidence>
<name>A0A1H3D7C9_9PROT</name>
<dbReference type="Gene3D" id="1.25.40.10">
    <property type="entry name" value="Tetratricopeptide repeat domain"/>
    <property type="match status" value="2"/>
</dbReference>
<evidence type="ECO:0008006" key="4">
    <source>
        <dbReference type="Google" id="ProtNLM"/>
    </source>
</evidence>
<reference evidence="2 3" key="1">
    <citation type="submission" date="2016-10" db="EMBL/GenBank/DDBJ databases">
        <authorList>
            <person name="de Groot N.N."/>
        </authorList>
    </citation>
    <scope>NUCLEOTIDE SEQUENCE [LARGE SCALE GENOMIC DNA]</scope>
    <source>
        <strain evidence="2 3">Nm1</strain>
    </source>
</reference>
<keyword evidence="1" id="KW-0732">Signal</keyword>
<evidence type="ECO:0000313" key="2">
    <source>
        <dbReference type="EMBL" id="SDX61654.1"/>
    </source>
</evidence>
<dbReference type="PANTHER" id="PTHR45588">
    <property type="entry name" value="TPR DOMAIN-CONTAINING PROTEIN"/>
    <property type="match status" value="1"/>
</dbReference>
<organism evidence="2 3">
    <name type="scientific">Nitrosomonas halophila</name>
    <dbReference type="NCBI Taxonomy" id="44576"/>
    <lineage>
        <taxon>Bacteria</taxon>
        <taxon>Pseudomonadati</taxon>
        <taxon>Pseudomonadota</taxon>
        <taxon>Betaproteobacteria</taxon>
        <taxon>Nitrosomonadales</taxon>
        <taxon>Nitrosomonadaceae</taxon>
        <taxon>Nitrosomonas</taxon>
    </lineage>
</organism>
<dbReference type="SUPFAM" id="SSF48452">
    <property type="entry name" value="TPR-like"/>
    <property type="match status" value="2"/>
</dbReference>
<evidence type="ECO:0000313" key="3">
    <source>
        <dbReference type="Proteomes" id="UP000198640"/>
    </source>
</evidence>
<dbReference type="InterPro" id="IPR011990">
    <property type="entry name" value="TPR-like_helical_dom_sf"/>
</dbReference>
<dbReference type="AlphaFoldDB" id="A0A1H3D7C9"/>
<dbReference type="PROSITE" id="PS51257">
    <property type="entry name" value="PROKAR_LIPOPROTEIN"/>
    <property type="match status" value="1"/>
</dbReference>
<dbReference type="OrthoDB" id="9778494at2"/>
<protein>
    <recommendedName>
        <fullName evidence="4">Tetratricopeptide repeat-containing protein</fullName>
    </recommendedName>
</protein>
<accession>A0A1H3D7C9</accession>
<sequence length="586" mass="65010">MNTHTIKYLLAGLAISVTGIACSQVPNKDQVHTGDSWEAAKLAANHVHYAAAEVPDQTGPDGALAPRLQNLGVHTFPVSTRNERAQLFINQGINLAYGFNHAEARRAFREAARLAPGLAMAYWGQALVLGPNINAMMEENEEPQALALIQKAKSLMASATPKEQALILALEKRYSGTASNRIVNDKAYADAMRDVHARFPDDPDITMFYVESMMDLRPWGYWMRDGRPYDGTKEIVALTEEVLRRHPKHPGALHMYIHLMEPTATPERAEQAADTLLTLMPAAGHMIHMPSHIYQRVGRYADAMKSNQMAIAADEDYIAQCRAQGLYPMAYYPHNIHFLWFAATASGQSQAALESARAIAGKISDAVLSEMPFTAVFRVVPYWTLARFGHWQQVLAEPAPPAGNLFLKGSWHYVRGLAHVATGQLPLAEQELKQLRAIVQDPALDMPLFSSNTALSVLKIGPEVLAGEIAAARGEFDAAIAHLDRAIRYEDSLVYTEPTEWHYPPRLALGAILLEAGLPDEAETVYWEDLRRNRDNGWALFGLLQALRAQNKTSEASVIEARFKKAWEQADVTLTASRFSRSLKRM</sequence>
<feature type="chain" id="PRO_5011753731" description="Tetratricopeptide repeat-containing protein" evidence="1">
    <location>
        <begin position="24"/>
        <end position="586"/>
    </location>
</feature>
<feature type="signal peptide" evidence="1">
    <location>
        <begin position="1"/>
        <end position="23"/>
    </location>
</feature>
<dbReference type="RefSeq" id="WP_090411538.1">
    <property type="nucleotide sequence ID" value="NZ_FNOY01000004.1"/>
</dbReference>
<gene>
    <name evidence="2" type="ORF">SAMN05421881_100457</name>
</gene>